<organism evidence="2 3">
    <name type="scientific">Plutella xylostella</name>
    <name type="common">Diamondback moth</name>
    <name type="synonym">Plutella maculipennis</name>
    <dbReference type="NCBI Taxonomy" id="51655"/>
    <lineage>
        <taxon>Eukaryota</taxon>
        <taxon>Metazoa</taxon>
        <taxon>Ecdysozoa</taxon>
        <taxon>Arthropoda</taxon>
        <taxon>Hexapoda</taxon>
        <taxon>Insecta</taxon>
        <taxon>Pterygota</taxon>
        <taxon>Neoptera</taxon>
        <taxon>Endopterygota</taxon>
        <taxon>Lepidoptera</taxon>
        <taxon>Glossata</taxon>
        <taxon>Ditrysia</taxon>
        <taxon>Yponomeutoidea</taxon>
        <taxon>Plutellidae</taxon>
        <taxon>Plutella</taxon>
    </lineage>
</organism>
<comment type="caution">
    <text evidence="2">The sequence shown here is derived from an EMBL/GenBank/DDBJ whole genome shotgun (WGS) entry which is preliminary data.</text>
</comment>
<keyword evidence="1" id="KW-0175">Coiled coil</keyword>
<evidence type="ECO:0000313" key="2">
    <source>
        <dbReference type="EMBL" id="KAG7298648.1"/>
    </source>
</evidence>
<protein>
    <submittedName>
        <fullName evidence="2">Uncharacterized protein</fullName>
    </submittedName>
</protein>
<keyword evidence="3" id="KW-1185">Reference proteome</keyword>
<feature type="coiled-coil region" evidence="1">
    <location>
        <begin position="90"/>
        <end position="131"/>
    </location>
</feature>
<dbReference type="Proteomes" id="UP000823941">
    <property type="component" value="Chromosome 24"/>
</dbReference>
<evidence type="ECO:0000256" key="1">
    <source>
        <dbReference type="SAM" id="Coils"/>
    </source>
</evidence>
<dbReference type="EMBL" id="JAHIBW010000024">
    <property type="protein sequence ID" value="KAG7298648.1"/>
    <property type="molecule type" value="Genomic_DNA"/>
</dbReference>
<sequence length="213" mass="24258">MQGDLPPALPRSITEKDKLPATWICVECKRHVPRDNRADTPVRGAPSQVEPDVNEMVYTAEVSGNTAASDLTEETKVELGLEIPLFRDELRAVREEIRTFRTEMSDLRSAMSEADSRLTKMDARVVELETKMAESGTGKLEEMIGDLKLELQEKDQDMLLNQARIHPYGQDGHAHHLNALPYHNHNTGFQYNNFRVLWRSLGEAYVQQWMIIG</sequence>
<reference evidence="2 3" key="1">
    <citation type="submission" date="2021-06" db="EMBL/GenBank/DDBJ databases">
        <title>A haploid diamondback moth (Plutella xylostella L.) genome assembly resolves 31 chromosomes and identifies a diamide resistance mutation.</title>
        <authorList>
            <person name="Ward C.M."/>
            <person name="Perry K.D."/>
            <person name="Baker G."/>
            <person name="Powis K."/>
            <person name="Heckel D.G."/>
            <person name="Baxter S.W."/>
        </authorList>
    </citation>
    <scope>NUCLEOTIDE SEQUENCE [LARGE SCALE GENOMIC DNA]</scope>
    <source>
        <strain evidence="2 3">LV</strain>
        <tissue evidence="2">Single pupa</tissue>
    </source>
</reference>
<evidence type="ECO:0000313" key="3">
    <source>
        <dbReference type="Proteomes" id="UP000823941"/>
    </source>
</evidence>
<accession>A0ABQ7Q084</accession>
<gene>
    <name evidence="2" type="ORF">JYU34_018302</name>
</gene>
<proteinExistence type="predicted"/>
<name>A0ABQ7Q084_PLUXY</name>